<evidence type="ECO:0000313" key="3">
    <source>
        <dbReference type="Proteomes" id="UP001165083"/>
    </source>
</evidence>
<evidence type="ECO:0000313" key="2">
    <source>
        <dbReference type="EMBL" id="GMF32088.1"/>
    </source>
</evidence>
<sequence>MAPVTPSSQRKTPRAADNWPAMSAYLHGCDALPGSYYLQPHFRQPLAAGPLASYDPDDDDDFSSDFDVVERDIDAEIEARLRRERPAPRPAPRTVSQRMLQSLQQHRAQTRSAASLPLPRRTAGRGGLGDSLFDLHSVATEDASVAATERLTDAFDTPLSSRSGSSATDRLEARISKSFLARRDSGPGLAAVEEAQDASVMYSGRRTYPAESLRKTEHARLSDNTTNANATPQETKMMEILDKERAARVFRPQMSCPPEVSARTRKDSGVRFHFRRGSSVDSDPLSGRMGRLALTDGRADAGATENAPVRAQPPKRVTDPEYTTLASQLAEIESLVDGIESCMKMPSFSTLAARVLKEMELLTKTTQQIRTNGTTLILANVGKQQNADFTQALRRLVARAATVQHRIGTLVHAAKKLVV</sequence>
<gene>
    <name evidence="2" type="ORF">Plil01_001372600</name>
</gene>
<name>A0A9W7CI57_9STRA</name>
<dbReference type="AlphaFoldDB" id="A0A9W7CI57"/>
<comment type="caution">
    <text evidence="2">The sequence shown here is derived from an EMBL/GenBank/DDBJ whole genome shotgun (WGS) entry which is preliminary data.</text>
</comment>
<feature type="region of interest" description="Disordered" evidence="1">
    <location>
        <begin position="80"/>
        <end position="123"/>
    </location>
</feature>
<dbReference type="EMBL" id="BSXW01000955">
    <property type="protein sequence ID" value="GMF32088.1"/>
    <property type="molecule type" value="Genomic_DNA"/>
</dbReference>
<evidence type="ECO:0000256" key="1">
    <source>
        <dbReference type="SAM" id="MobiDB-lite"/>
    </source>
</evidence>
<keyword evidence="3" id="KW-1185">Reference proteome</keyword>
<protein>
    <submittedName>
        <fullName evidence="2">Unnamed protein product</fullName>
    </submittedName>
</protein>
<dbReference type="Proteomes" id="UP001165083">
    <property type="component" value="Unassembled WGS sequence"/>
</dbReference>
<proteinExistence type="predicted"/>
<reference evidence="2" key="1">
    <citation type="submission" date="2023-04" db="EMBL/GenBank/DDBJ databases">
        <title>Phytophthora lilii NBRC 32176.</title>
        <authorList>
            <person name="Ichikawa N."/>
            <person name="Sato H."/>
            <person name="Tonouchi N."/>
        </authorList>
    </citation>
    <scope>NUCLEOTIDE SEQUENCE</scope>
    <source>
        <strain evidence="2">NBRC 32176</strain>
    </source>
</reference>
<accession>A0A9W7CI57</accession>
<dbReference type="OrthoDB" id="165368at2759"/>
<feature type="region of interest" description="Disordered" evidence="1">
    <location>
        <begin position="298"/>
        <end position="317"/>
    </location>
</feature>
<organism evidence="2 3">
    <name type="scientific">Phytophthora lilii</name>
    <dbReference type="NCBI Taxonomy" id="2077276"/>
    <lineage>
        <taxon>Eukaryota</taxon>
        <taxon>Sar</taxon>
        <taxon>Stramenopiles</taxon>
        <taxon>Oomycota</taxon>
        <taxon>Peronosporomycetes</taxon>
        <taxon>Peronosporales</taxon>
        <taxon>Peronosporaceae</taxon>
        <taxon>Phytophthora</taxon>
    </lineage>
</organism>
<feature type="compositionally biased region" description="Polar residues" evidence="1">
    <location>
        <begin position="94"/>
        <end position="113"/>
    </location>
</feature>